<feature type="compositionally biased region" description="Polar residues" evidence="1">
    <location>
        <begin position="1250"/>
        <end position="1269"/>
    </location>
</feature>
<evidence type="ECO:0000313" key="3">
    <source>
        <dbReference type="Proteomes" id="UP000266841"/>
    </source>
</evidence>
<feature type="compositionally biased region" description="Polar residues" evidence="1">
    <location>
        <begin position="558"/>
        <end position="568"/>
    </location>
</feature>
<accession>K0SHE1</accession>
<dbReference type="EMBL" id="AGNL01026600">
    <property type="protein sequence ID" value="EJK57957.1"/>
    <property type="molecule type" value="Genomic_DNA"/>
</dbReference>
<dbReference type="Proteomes" id="UP000266841">
    <property type="component" value="Unassembled WGS sequence"/>
</dbReference>
<comment type="caution">
    <text evidence="2">The sequence shown here is derived from an EMBL/GenBank/DDBJ whole genome shotgun (WGS) entry which is preliminary data.</text>
</comment>
<feature type="region of interest" description="Disordered" evidence="1">
    <location>
        <begin position="1242"/>
        <end position="1299"/>
    </location>
</feature>
<name>K0SHE1_THAOC</name>
<keyword evidence="3" id="KW-1185">Reference proteome</keyword>
<evidence type="ECO:0000256" key="1">
    <source>
        <dbReference type="SAM" id="MobiDB-lite"/>
    </source>
</evidence>
<feature type="region of interest" description="Disordered" evidence="1">
    <location>
        <begin position="638"/>
        <end position="658"/>
    </location>
</feature>
<feature type="region of interest" description="Disordered" evidence="1">
    <location>
        <begin position="347"/>
        <end position="373"/>
    </location>
</feature>
<feature type="region of interest" description="Disordered" evidence="1">
    <location>
        <begin position="148"/>
        <end position="189"/>
    </location>
</feature>
<feature type="region of interest" description="Disordered" evidence="1">
    <location>
        <begin position="558"/>
        <end position="579"/>
    </location>
</feature>
<feature type="region of interest" description="Disordered" evidence="1">
    <location>
        <begin position="1011"/>
        <end position="1034"/>
    </location>
</feature>
<feature type="compositionally biased region" description="Basic and acidic residues" evidence="1">
    <location>
        <begin position="638"/>
        <end position="651"/>
    </location>
</feature>
<evidence type="ECO:0000313" key="2">
    <source>
        <dbReference type="EMBL" id="EJK57957.1"/>
    </source>
</evidence>
<feature type="compositionally biased region" description="Polar residues" evidence="1">
    <location>
        <begin position="1280"/>
        <end position="1289"/>
    </location>
</feature>
<organism evidence="2 3">
    <name type="scientific">Thalassiosira oceanica</name>
    <name type="common">Marine diatom</name>
    <dbReference type="NCBI Taxonomy" id="159749"/>
    <lineage>
        <taxon>Eukaryota</taxon>
        <taxon>Sar</taxon>
        <taxon>Stramenopiles</taxon>
        <taxon>Ochrophyta</taxon>
        <taxon>Bacillariophyta</taxon>
        <taxon>Coscinodiscophyceae</taxon>
        <taxon>Thalassiosirophycidae</taxon>
        <taxon>Thalassiosirales</taxon>
        <taxon>Thalassiosiraceae</taxon>
        <taxon>Thalassiosira</taxon>
    </lineage>
</organism>
<feature type="region of interest" description="Disordered" evidence="1">
    <location>
        <begin position="1205"/>
        <end position="1227"/>
    </location>
</feature>
<gene>
    <name evidence="2" type="ORF">THAOC_21958</name>
</gene>
<feature type="compositionally biased region" description="Polar residues" evidence="1">
    <location>
        <begin position="1205"/>
        <end position="1215"/>
    </location>
</feature>
<protein>
    <submittedName>
        <fullName evidence="2">Uncharacterized protein</fullName>
    </submittedName>
</protein>
<feature type="region of interest" description="Disordered" evidence="1">
    <location>
        <begin position="953"/>
        <end position="993"/>
    </location>
</feature>
<reference evidence="2 3" key="1">
    <citation type="journal article" date="2012" name="Genome Biol.">
        <title>Genome and low-iron response of an oceanic diatom adapted to chronic iron limitation.</title>
        <authorList>
            <person name="Lommer M."/>
            <person name="Specht M."/>
            <person name="Roy A.S."/>
            <person name="Kraemer L."/>
            <person name="Andreson R."/>
            <person name="Gutowska M.A."/>
            <person name="Wolf J."/>
            <person name="Bergner S.V."/>
            <person name="Schilhabel M.B."/>
            <person name="Klostermeier U.C."/>
            <person name="Beiko R.G."/>
            <person name="Rosenstiel P."/>
            <person name="Hippler M."/>
            <person name="Laroche J."/>
        </authorList>
    </citation>
    <scope>NUCLEOTIDE SEQUENCE [LARGE SCALE GENOMIC DNA]</scope>
    <source>
        <strain evidence="2 3">CCMP1005</strain>
    </source>
</reference>
<proteinExistence type="predicted"/>
<sequence>MNCIQHQHTSLVQTSSGRYKWRLDAASSGISAPNSKRQLKLLQRKIKWLDEQLLKSNKSTTVNEVQQVDRETQTFSEGGTSALESEIQQSASEFSSLQIQRIADEHHQAANLVHPIQSANVSVEGTSVHEVSISESSRSISLLAVSTSNNSVDSSDASEGSQLGIRGEPSERTDPQSGGVVGADDTQPEEVQTSFDLPTIELGSNITSVACVDHGTVCARSLQSFVVAAPNEVNEREYMIQFDANSSVVIIPDSFLNEDGSDRSIVAEDGQDYDSNAAGVVDHPPTDQQHYLMYSGESIQFCTLWEPTVEKCMREAIRLNIFCYLNDEETSWVQNLLVTGEFKPAAEDEPTPRLSNLPSHVDGHISPSGDVSRGAMDLSTVSTPTNDDGSSELVYSLGETDFNASQLDEFYDDLEGNVAFGSTPGLEVFGTSCFTNDERLHSMAEHVQTSSDEMLWNGTSSLELSVIEPLDDTRETTEGAPQPQQLNVRPHQYESDYLSPVLSDESGHHLPTIIEVAASPAASFECNEPAGVSDLSATVRSESSGPLDFHESNGAKLSNAQSMQQENETASEDQSEPTSSIIHAIKPGHAVDGGTVSDFELPDYAANDSAPEIGHVYDDLMQQLDDIDVTKVCAEQTKSEKSHGIESHEADPSEAVDSQRVIPPCQGYELYDQESLGSADSPRMNDDFALAESDCLSFGESVHDRADAAAPVAETGGENENMQMDIVEQARLLAAEEMARIESQSPLKNQPRLLSGHDGFESAQELVPQDEMSVEIRSIQDIVEPNTPSFGSLSECSLDFSDRMNESRISSSKKLDRAKYDSPSALSNCLKRMLSLAKTPIKTPSSDLVNPLSPADELLLLYSTPKSQSSTPLDEGPRYLTLMMEDASCDVDSTTLSDSQTDLTNPFEQDLSELNDLIDDVTEIEESTKRQHKYVTTPTKDDFKTQLDRINTEIDAITPPSLKHRTRPTPVSRHNSSKSTARQSFKFDDTTPSSAKQSAQMCFFFKRSKRTPSSLRPDAESQFSSNSVAVPDNSLKTSPAVEKLETGTGNSSIGIDEALETPCSSRVSRWSNPQSSEKDSLNCMDSSESYVSGRVIMSNAEAASDYDSFKTPHRSRSEHIASLQKKMLAARQNLGIDVGIQFDADEVKSEVKPVVAQTKDEVPINIQLPHTLPKTTARRNYFHNAPARDDAIVLEEDRLALTPFSSETDAKLTSKQPRRLPGRSPRELKAYQSHVNTIRRRNLHAFDSPAPNQERANLSSPRRLTSYQNEIDGIKKRLNGSRSAGTTPKSDAKKNIAYQKHVGRIRGNAPIKQSPWRP</sequence>
<feature type="compositionally biased region" description="Polar residues" evidence="1">
    <location>
        <begin position="972"/>
        <end position="983"/>
    </location>
</feature>
<feature type="compositionally biased region" description="Low complexity" evidence="1">
    <location>
        <begin position="148"/>
        <end position="158"/>
    </location>
</feature>